<proteinExistence type="inferred from homology"/>
<dbReference type="SMART" id="SM00062">
    <property type="entry name" value="PBPb"/>
    <property type="match status" value="1"/>
</dbReference>
<dbReference type="RefSeq" id="WP_223909499.1">
    <property type="nucleotide sequence ID" value="NZ_AP024238.1"/>
</dbReference>
<feature type="domain" description="Solute-binding protein family 3/N-terminal" evidence="3">
    <location>
        <begin position="33"/>
        <end position="258"/>
    </location>
</feature>
<name>A0ABN6D635_9BURK</name>
<keyword evidence="5" id="KW-1185">Reference proteome</keyword>
<evidence type="ECO:0000256" key="2">
    <source>
        <dbReference type="SAM" id="SignalP"/>
    </source>
</evidence>
<feature type="signal peptide" evidence="2">
    <location>
        <begin position="1"/>
        <end position="28"/>
    </location>
</feature>
<sequence length="336" mass="36787">MTDTDKYMLNILKQLIFILLSLSSAAFAATPTQIRVGVLGFGTVNWELEVMLRHEFAKKRGVDLVVVPLASGDASTIALQGGSVDVIVSDWLWVSRQRADANLFSFVTYSNAVGSIIVDKDSPIKTLADLKGKKIGVSGGPSDKIWLMLRAHSQRNLGADLANTALPTFGAPPLLNELMQRHQLDAVLNTWAYTARLEAKGMQRLIELPDILAGLGVKGAIPLIGWVFREDWAAKNKDALNAFFSASNEAKQLMLTSDDEWLKLKPKMKAENDAIFVSLRDKFRVGIPQCGPNPMADITLTYKVLADIGGEKLVGKATQLSKDTFWPGYQALCSRP</sequence>
<keyword evidence="2" id="KW-0732">Signal</keyword>
<gene>
    <name evidence="4" type="ORF">MIZ03_1146</name>
</gene>
<dbReference type="SUPFAM" id="SSF53850">
    <property type="entry name" value="Periplasmic binding protein-like II"/>
    <property type="match status" value="1"/>
</dbReference>
<dbReference type="Pfam" id="PF09084">
    <property type="entry name" value="NMT1"/>
    <property type="match status" value="1"/>
</dbReference>
<dbReference type="EMBL" id="AP024238">
    <property type="protein sequence ID" value="BCO26266.1"/>
    <property type="molecule type" value="Genomic_DNA"/>
</dbReference>
<accession>A0ABN6D635</accession>
<evidence type="ECO:0000256" key="1">
    <source>
        <dbReference type="ARBA" id="ARBA00010742"/>
    </source>
</evidence>
<dbReference type="Proteomes" id="UP000824366">
    <property type="component" value="Chromosome"/>
</dbReference>
<evidence type="ECO:0000259" key="3">
    <source>
        <dbReference type="SMART" id="SM00062"/>
    </source>
</evidence>
<dbReference type="Gene3D" id="3.40.190.10">
    <property type="entry name" value="Periplasmic binding protein-like II"/>
    <property type="match status" value="2"/>
</dbReference>
<reference evidence="4 5" key="1">
    <citation type="journal article" date="2021" name="Microbiol. Spectr.">
        <title>A Single Bacterium Capable of Oxidation and Reduction of Iron at Circumneutral pH.</title>
        <authorList>
            <person name="Kato S."/>
            <person name="Ohkuma M."/>
        </authorList>
    </citation>
    <scope>NUCLEOTIDE SEQUENCE [LARGE SCALE GENOMIC DNA]</scope>
    <source>
        <strain evidence="4 5">MIZ03</strain>
    </source>
</reference>
<dbReference type="InterPro" id="IPR001638">
    <property type="entry name" value="Solute-binding_3/MltF_N"/>
</dbReference>
<dbReference type="PANTHER" id="PTHR30024">
    <property type="entry name" value="ALIPHATIC SULFONATES-BINDING PROTEIN-RELATED"/>
    <property type="match status" value="1"/>
</dbReference>
<evidence type="ECO:0000313" key="5">
    <source>
        <dbReference type="Proteomes" id="UP000824366"/>
    </source>
</evidence>
<feature type="chain" id="PRO_5046649082" description="Solute-binding protein family 3/N-terminal domain-containing protein" evidence="2">
    <location>
        <begin position="29"/>
        <end position="336"/>
    </location>
</feature>
<protein>
    <recommendedName>
        <fullName evidence="3">Solute-binding protein family 3/N-terminal domain-containing protein</fullName>
    </recommendedName>
</protein>
<organism evidence="4 5">
    <name type="scientific">Rhodoferax lithotrophicus</name>
    <dbReference type="NCBI Taxonomy" id="2798804"/>
    <lineage>
        <taxon>Bacteria</taxon>
        <taxon>Pseudomonadati</taxon>
        <taxon>Pseudomonadota</taxon>
        <taxon>Betaproteobacteria</taxon>
        <taxon>Burkholderiales</taxon>
        <taxon>Comamonadaceae</taxon>
        <taxon>Rhodoferax</taxon>
    </lineage>
</organism>
<dbReference type="PANTHER" id="PTHR30024:SF48">
    <property type="entry name" value="ABC TRANSPORTER SUBSTRATE-BINDING PROTEIN"/>
    <property type="match status" value="1"/>
</dbReference>
<comment type="similarity">
    <text evidence="1">Belongs to the bacterial solute-binding protein SsuA/TauA family.</text>
</comment>
<dbReference type="InterPro" id="IPR015168">
    <property type="entry name" value="SsuA/THI5"/>
</dbReference>
<evidence type="ECO:0000313" key="4">
    <source>
        <dbReference type="EMBL" id="BCO26266.1"/>
    </source>
</evidence>